<dbReference type="GO" id="GO:0015629">
    <property type="term" value="C:actin cytoskeleton"/>
    <property type="evidence" value="ECO:0007669"/>
    <property type="project" value="TreeGrafter"/>
</dbReference>
<feature type="domain" description="Gelsolin-like" evidence="1">
    <location>
        <begin position="62"/>
        <end position="153"/>
    </location>
</feature>
<dbReference type="SMART" id="SM00262">
    <property type="entry name" value="GEL"/>
    <property type="match status" value="3"/>
</dbReference>
<dbReference type="GO" id="GO:0051015">
    <property type="term" value="F:actin filament binding"/>
    <property type="evidence" value="ECO:0007669"/>
    <property type="project" value="InterPro"/>
</dbReference>
<dbReference type="InterPro" id="IPR007122">
    <property type="entry name" value="Villin/Gelsolin"/>
</dbReference>
<dbReference type="Pfam" id="PF00626">
    <property type="entry name" value="Gelsolin"/>
    <property type="match status" value="3"/>
</dbReference>
<feature type="domain" description="Gelsolin-like" evidence="1">
    <location>
        <begin position="215"/>
        <end position="266"/>
    </location>
</feature>
<dbReference type="Proteomes" id="UP000289323">
    <property type="component" value="Unassembled WGS sequence"/>
</dbReference>
<accession>A0A446BPJ6</accession>
<dbReference type="Gene3D" id="3.40.20.10">
    <property type="entry name" value="Severin"/>
    <property type="match status" value="3"/>
</dbReference>
<dbReference type="SUPFAM" id="SSF55753">
    <property type="entry name" value="Actin depolymerizing proteins"/>
    <property type="match status" value="3"/>
</dbReference>
<proteinExistence type="predicted"/>
<organism evidence="2 3">
    <name type="scientific">Thermothielavioides terrestris</name>
    <dbReference type="NCBI Taxonomy" id="2587410"/>
    <lineage>
        <taxon>Eukaryota</taxon>
        <taxon>Fungi</taxon>
        <taxon>Dikarya</taxon>
        <taxon>Ascomycota</taxon>
        <taxon>Pezizomycotina</taxon>
        <taxon>Sordariomycetes</taxon>
        <taxon>Sordariomycetidae</taxon>
        <taxon>Sordariales</taxon>
        <taxon>Chaetomiaceae</taxon>
        <taxon>Thermothielavioides</taxon>
    </lineage>
</organism>
<protein>
    <submittedName>
        <fullName evidence="2">0a0a4f5c-12f0-477f-bc8b-f41e62fe69f5</fullName>
    </submittedName>
</protein>
<evidence type="ECO:0000313" key="2">
    <source>
        <dbReference type="EMBL" id="SPQ24404.1"/>
    </source>
</evidence>
<dbReference type="CDD" id="cd11290">
    <property type="entry name" value="gelsolin_S1_like"/>
    <property type="match status" value="1"/>
</dbReference>
<sequence>MAPHNGLVHLKEYDIKDSNVELIGSDLDHKVKHASAETEPAWNDGRVGIVPGLFVWRIEDFAVVPIPPASHGIFYDGDSYIILHSQEIHSRSSTQDPNNHPKLTHDIYFFLGARTSQDEAGTAAYKTVELDSFLRGAATQHRELQARPSAAFLALFPHLTLRRGGVASGFRHVDSTRTTTHFPLEGKEEEVVTLLRVFRHQPSSSSGNAGGAAVVVVHEVEPSWRSLDEGDVFVAETAAGKVWVWQGGASSPMERARAAQEGDPVDGAGRLRAERPITGAVAARPSTQGREERRRRRLFRLSDEYGELRFGLVKHGADGISRADLDGSDVFVLDDGGETIWVWEGQRASSAEKAMWLKVAQAYVRHLQREGDADEAHLTPIAKVREGYESPAFLQAMEAA</sequence>
<dbReference type="PANTHER" id="PTHR11977">
    <property type="entry name" value="VILLIN"/>
    <property type="match status" value="1"/>
</dbReference>
<dbReference type="GO" id="GO:0008154">
    <property type="term" value="P:actin polymerization or depolymerization"/>
    <property type="evidence" value="ECO:0007669"/>
    <property type="project" value="TreeGrafter"/>
</dbReference>
<dbReference type="EMBL" id="OUUZ01000013">
    <property type="protein sequence ID" value="SPQ24404.1"/>
    <property type="molecule type" value="Genomic_DNA"/>
</dbReference>
<dbReference type="InterPro" id="IPR007123">
    <property type="entry name" value="Gelsolin-like_dom"/>
</dbReference>
<gene>
    <name evidence="2" type="ORF">TT172_LOCUS6823</name>
</gene>
<evidence type="ECO:0000313" key="3">
    <source>
        <dbReference type="Proteomes" id="UP000289323"/>
    </source>
</evidence>
<name>A0A446BPJ6_9PEZI</name>
<dbReference type="InterPro" id="IPR029006">
    <property type="entry name" value="ADF-H/Gelsolin-like_dom_sf"/>
</dbReference>
<dbReference type="GO" id="GO:0005737">
    <property type="term" value="C:cytoplasm"/>
    <property type="evidence" value="ECO:0007669"/>
    <property type="project" value="TreeGrafter"/>
</dbReference>
<dbReference type="PANTHER" id="PTHR11977:SF130">
    <property type="entry name" value="SEVERIN"/>
    <property type="match status" value="1"/>
</dbReference>
<evidence type="ECO:0000259" key="1">
    <source>
        <dbReference type="Pfam" id="PF00626"/>
    </source>
</evidence>
<reference evidence="2 3" key="1">
    <citation type="submission" date="2018-04" db="EMBL/GenBank/DDBJ databases">
        <authorList>
            <person name="Huttner S."/>
            <person name="Dainat J."/>
        </authorList>
    </citation>
    <scope>NUCLEOTIDE SEQUENCE [LARGE SCALE GENOMIC DNA]</scope>
</reference>
<dbReference type="AlphaFoldDB" id="A0A446BPJ6"/>
<feature type="domain" description="Gelsolin-like" evidence="1">
    <location>
        <begin position="321"/>
        <end position="394"/>
    </location>
</feature>